<dbReference type="Pfam" id="PF13683">
    <property type="entry name" value="rve_3"/>
    <property type="match status" value="1"/>
</dbReference>
<evidence type="ECO:0000313" key="2">
    <source>
        <dbReference type="EMBL" id="SCY15938.1"/>
    </source>
</evidence>
<dbReference type="SUPFAM" id="SSF53098">
    <property type="entry name" value="Ribonuclease H-like"/>
    <property type="match status" value="1"/>
</dbReference>
<feature type="domain" description="Integrase catalytic" evidence="1">
    <location>
        <begin position="36"/>
        <end position="197"/>
    </location>
</feature>
<dbReference type="GO" id="GO:0003676">
    <property type="term" value="F:nucleic acid binding"/>
    <property type="evidence" value="ECO:0007669"/>
    <property type="project" value="InterPro"/>
</dbReference>
<protein>
    <submittedName>
        <fullName evidence="2">Putative transposase</fullName>
    </submittedName>
</protein>
<dbReference type="InterPro" id="IPR001584">
    <property type="entry name" value="Integrase_cat-core"/>
</dbReference>
<dbReference type="GO" id="GO:0015074">
    <property type="term" value="P:DNA integration"/>
    <property type="evidence" value="ECO:0007669"/>
    <property type="project" value="InterPro"/>
</dbReference>
<dbReference type="PANTHER" id="PTHR47515:SF1">
    <property type="entry name" value="BLR2054 PROTEIN"/>
    <property type="match status" value="1"/>
</dbReference>
<reference evidence="2 3" key="1">
    <citation type="submission" date="2016-10" db="EMBL/GenBank/DDBJ databases">
        <authorList>
            <person name="de Groot N.N."/>
        </authorList>
    </citation>
    <scope>NUCLEOTIDE SEQUENCE [LARGE SCALE GENOMIC DNA]</scope>
    <source>
        <strain evidence="2 3">CGMCC 1.8925</strain>
    </source>
</reference>
<dbReference type="InterPro" id="IPR036397">
    <property type="entry name" value="RNaseH_sf"/>
</dbReference>
<keyword evidence="3" id="KW-1185">Reference proteome</keyword>
<evidence type="ECO:0000259" key="1">
    <source>
        <dbReference type="PROSITE" id="PS50994"/>
    </source>
</evidence>
<dbReference type="Proteomes" id="UP000199502">
    <property type="component" value="Unassembled WGS sequence"/>
</dbReference>
<dbReference type="InterPro" id="IPR012337">
    <property type="entry name" value="RNaseH-like_sf"/>
</dbReference>
<dbReference type="STRING" id="336292.SAMN05660710_00870"/>
<evidence type="ECO:0000313" key="3">
    <source>
        <dbReference type="Proteomes" id="UP000199502"/>
    </source>
</evidence>
<proteinExistence type="predicted"/>
<name>A0A1G5DNF2_9RHOB</name>
<dbReference type="PROSITE" id="PS50994">
    <property type="entry name" value="INTEGRASE"/>
    <property type="match status" value="1"/>
</dbReference>
<organism evidence="2 3">
    <name type="scientific">Paracoccus tibetensis</name>
    <dbReference type="NCBI Taxonomy" id="336292"/>
    <lineage>
        <taxon>Bacteria</taxon>
        <taxon>Pseudomonadati</taxon>
        <taxon>Pseudomonadota</taxon>
        <taxon>Alphaproteobacteria</taxon>
        <taxon>Rhodobacterales</taxon>
        <taxon>Paracoccaceae</taxon>
        <taxon>Paracoccus</taxon>
    </lineage>
</organism>
<dbReference type="PANTHER" id="PTHR47515">
    <property type="entry name" value="LOW CALCIUM RESPONSE LOCUS PROTEIN T"/>
    <property type="match status" value="1"/>
</dbReference>
<dbReference type="Gene3D" id="3.30.420.10">
    <property type="entry name" value="Ribonuclease H-like superfamily/Ribonuclease H"/>
    <property type="match status" value="1"/>
</dbReference>
<accession>A0A1G5DNF2</accession>
<dbReference type="AlphaFoldDB" id="A0A1G5DNF2"/>
<gene>
    <name evidence="2" type="ORF">SAMN05660710_00870</name>
</gene>
<dbReference type="EMBL" id="FMVT01000002">
    <property type="protein sequence ID" value="SCY15938.1"/>
    <property type="molecule type" value="Genomic_DNA"/>
</dbReference>
<sequence length="203" mass="23402">MNVKKTRRIYNEVGLQLRNKHPKRRVKAKLRDDRQEAVGPNDVWTMDFVHDQLALGNKLRILTIVDIHSRFCPVADPRFTYRDEDVVQTLEWVCAQVGCPRTIRVENGSKFISRDLDLWAYANDVTLDFSRPGKPTDNSFIEAFNSKLRSECLNAHWFMSLADAREKLEDWRRHSNEDRPHSAIGYTVPIALHYPGGAASPSP</sequence>